<dbReference type="EMBL" id="BK014851">
    <property type="protein sequence ID" value="DAD78778.1"/>
    <property type="molecule type" value="Genomic_DNA"/>
</dbReference>
<evidence type="ECO:0000313" key="1">
    <source>
        <dbReference type="EMBL" id="DAD78778.1"/>
    </source>
</evidence>
<proteinExistence type="predicted"/>
<protein>
    <submittedName>
        <fullName evidence="1">Uncharacterized protein</fullName>
    </submittedName>
</protein>
<accession>A0A8S5M960</accession>
<reference evidence="1" key="1">
    <citation type="journal article" date="2021" name="Proc. Natl. Acad. Sci. U.S.A.">
        <title>A Catalog of Tens of Thousands of Viruses from Human Metagenomes Reveals Hidden Associations with Chronic Diseases.</title>
        <authorList>
            <person name="Tisza M.J."/>
            <person name="Buck C.B."/>
        </authorList>
    </citation>
    <scope>NUCLEOTIDE SEQUENCE</scope>
    <source>
        <strain evidence="1">CtfvB24</strain>
    </source>
</reference>
<name>A0A8S5M960_9CAUD</name>
<organism evidence="1">
    <name type="scientific">Myoviridae sp. ctfvB24</name>
    <dbReference type="NCBI Taxonomy" id="2826679"/>
    <lineage>
        <taxon>Viruses</taxon>
        <taxon>Duplodnaviria</taxon>
        <taxon>Heunggongvirae</taxon>
        <taxon>Uroviricota</taxon>
        <taxon>Caudoviricetes</taxon>
    </lineage>
</organism>
<sequence>MVLSNPAPTTSSALHSEKTFVNTVALMLAAKRPAGTERRFLQPLKVWP</sequence>